<proteinExistence type="predicted"/>
<name>A0AAD1Y586_EUPCR</name>
<organism evidence="1 2">
    <name type="scientific">Euplotes crassus</name>
    <dbReference type="NCBI Taxonomy" id="5936"/>
    <lineage>
        <taxon>Eukaryota</taxon>
        <taxon>Sar</taxon>
        <taxon>Alveolata</taxon>
        <taxon>Ciliophora</taxon>
        <taxon>Intramacronucleata</taxon>
        <taxon>Spirotrichea</taxon>
        <taxon>Hypotrichia</taxon>
        <taxon>Euplotida</taxon>
        <taxon>Euplotidae</taxon>
        <taxon>Moneuplotes</taxon>
    </lineage>
</organism>
<comment type="caution">
    <text evidence="1">The sequence shown here is derived from an EMBL/GenBank/DDBJ whole genome shotgun (WGS) entry which is preliminary data.</text>
</comment>
<accession>A0AAD1Y586</accession>
<dbReference type="EMBL" id="CAMPGE010025371">
    <property type="protein sequence ID" value="CAI2383132.1"/>
    <property type="molecule type" value="Genomic_DNA"/>
</dbReference>
<evidence type="ECO:0000313" key="1">
    <source>
        <dbReference type="EMBL" id="CAI2383132.1"/>
    </source>
</evidence>
<dbReference type="AlphaFoldDB" id="A0AAD1Y586"/>
<keyword evidence="2" id="KW-1185">Reference proteome</keyword>
<evidence type="ECO:0000313" key="2">
    <source>
        <dbReference type="Proteomes" id="UP001295684"/>
    </source>
</evidence>
<protein>
    <submittedName>
        <fullName evidence="1">Uncharacterized protein</fullName>
    </submittedName>
</protein>
<sequence>MFSCSACPCKATKSLIMNTRLKSLNVLENSLSREVTFMNEFVSYSVRNLISST</sequence>
<reference evidence="1" key="1">
    <citation type="submission" date="2023-07" db="EMBL/GenBank/DDBJ databases">
        <authorList>
            <consortium name="AG Swart"/>
            <person name="Singh M."/>
            <person name="Singh A."/>
            <person name="Seah K."/>
            <person name="Emmerich C."/>
        </authorList>
    </citation>
    <scope>NUCLEOTIDE SEQUENCE</scope>
    <source>
        <strain evidence="1">DP1</strain>
    </source>
</reference>
<gene>
    <name evidence="1" type="ORF">ECRASSUSDP1_LOCUS24623</name>
</gene>
<dbReference type="Proteomes" id="UP001295684">
    <property type="component" value="Unassembled WGS sequence"/>
</dbReference>